<gene>
    <name evidence="1" type="ORF">TBC1_12604</name>
</gene>
<dbReference type="InterPro" id="IPR001869">
    <property type="entry name" value="Thiol_cytolysin"/>
</dbReference>
<organism evidence="1">
    <name type="scientific">Lentimicrobium saccharophilum</name>
    <dbReference type="NCBI Taxonomy" id="1678841"/>
    <lineage>
        <taxon>Bacteria</taxon>
        <taxon>Pseudomonadati</taxon>
        <taxon>Bacteroidota</taxon>
        <taxon>Bacteroidia</taxon>
        <taxon>Bacteroidales</taxon>
        <taxon>Lentimicrobiaceae</taxon>
        <taxon>Lentimicrobium</taxon>
    </lineage>
</organism>
<dbReference type="Gene3D" id="3.90.840.10">
    <property type="entry name" value="Thiol-activated cytolysin superfamily/Thiol-activated cytolysin, alpha-beta domain"/>
    <property type="match status" value="1"/>
</dbReference>
<dbReference type="Gene3D" id="3.40.30.40">
    <property type="entry name" value="Perfringolysin"/>
    <property type="match status" value="1"/>
</dbReference>
<dbReference type="OrthoDB" id="662759at2"/>
<dbReference type="InterPro" id="IPR036359">
    <property type="entry name" value="Thiol_cytolysin_sf"/>
</dbReference>
<dbReference type="EMBL" id="DF968183">
    <property type="protein sequence ID" value="GAP44793.1"/>
    <property type="molecule type" value="Genomic_DNA"/>
</dbReference>
<keyword evidence="2" id="KW-1185">Reference proteome</keyword>
<reference evidence="1" key="1">
    <citation type="journal article" date="2015" name="Genome Announc.">
        <title>Draft Genome Sequence of Bacteroidales Strain TBC1, a Novel Isolate from a Methanogenic Wastewater Treatment System.</title>
        <authorList>
            <person name="Tourlousse D.M."/>
            <person name="Matsuura N."/>
            <person name="Sun L."/>
            <person name="Toyonaga M."/>
            <person name="Kuroda K."/>
            <person name="Ohashi A."/>
            <person name="Cruz R."/>
            <person name="Yamaguchi T."/>
            <person name="Sekiguchi Y."/>
        </authorList>
    </citation>
    <scope>NUCLEOTIDE SEQUENCE [LARGE SCALE GENOMIC DNA]</scope>
    <source>
        <strain evidence="1">TBC1</strain>
    </source>
</reference>
<evidence type="ECO:0000313" key="2">
    <source>
        <dbReference type="Proteomes" id="UP000053091"/>
    </source>
</evidence>
<dbReference type="SUPFAM" id="SSF56978">
    <property type="entry name" value="Perfringolysin"/>
    <property type="match status" value="1"/>
</dbReference>
<dbReference type="RefSeq" id="WP_062044639.1">
    <property type="nucleotide sequence ID" value="NZ_DF968183.1"/>
</dbReference>
<proteinExistence type="predicted"/>
<dbReference type="InterPro" id="IPR036363">
    <property type="entry name" value="Thiol_cytolysin_ab_sf"/>
</dbReference>
<accession>A0A0S7C6G1</accession>
<evidence type="ECO:0000313" key="1">
    <source>
        <dbReference type="EMBL" id="GAP44793.1"/>
    </source>
</evidence>
<dbReference type="STRING" id="1678841.TBC1_12604"/>
<dbReference type="Pfam" id="PF01289">
    <property type="entry name" value="Thiol_cytolysin"/>
    <property type="match status" value="1"/>
</dbReference>
<name>A0A0S7C6G1_9BACT</name>
<sequence>MAKKIVKAAAVSKVKLAGKIQPVAKPVLKKVSFKFKIKPSPVVFSRKVKLKSADVIDLKVIRNPGHYTRIEQINDATGSNDNNWNCSIQRWSADVIRPEPVVLNTKIDEIYPGAIFAYESIDNGTYKRLPYDRKPLNVLINRNQASVATVSVNNPSAASIAQAISNIRGSLKGGGAAVTFGESFEVLSEEDLFMRTGGSGYYLGFGGNHSIDFTSNSKSHRFYIKLYQEYYSILIDDTHNEPSDFFVMAGENNSSADALDPDKVNPDWVVVNAVKYGRALNLMFESDESFSSYGIDVHAYANFLVAGASVDFSMRQQSFLKRTSVRLVAYGGNPGLTGQILTAGNQAELKKAINNYFAGSMDEVPIAYSLSTLDGENIGVHLTAEFTSRQCAPAAEKFEVLWKSVHCASADDASGDEEITAFLRIRAFEGNGKEILDVEKKNKPILEAEKMRKETGFKFPIPWTFTKGTRQHPLQLGFRETREIDQRIIFKVPKSDLNARVGIRADVLEYDSTSADDDFADDHKSYKFSETGNKKEVKLVCDHEGSRIEFHLEIRPVYD</sequence>
<dbReference type="AlphaFoldDB" id="A0A0S7C6G1"/>
<protein>
    <submittedName>
        <fullName evidence="1">Thiol-activated cytolysin</fullName>
    </submittedName>
</protein>
<dbReference type="GO" id="GO:0015485">
    <property type="term" value="F:cholesterol binding"/>
    <property type="evidence" value="ECO:0007669"/>
    <property type="project" value="InterPro"/>
</dbReference>
<dbReference type="Proteomes" id="UP000053091">
    <property type="component" value="Unassembled WGS sequence"/>
</dbReference>